<name>A0A8S1TFG3_9CILI</name>
<feature type="coiled-coil region" evidence="1">
    <location>
        <begin position="354"/>
        <end position="384"/>
    </location>
</feature>
<dbReference type="PANTHER" id="PTHR16038">
    <property type="entry name" value="NOP SEVEN ASSOCIATED PROTEIN 1"/>
    <property type="match status" value="1"/>
</dbReference>
<organism evidence="3 4">
    <name type="scientific">Paramecium pentaurelia</name>
    <dbReference type="NCBI Taxonomy" id="43138"/>
    <lineage>
        <taxon>Eukaryota</taxon>
        <taxon>Sar</taxon>
        <taxon>Alveolata</taxon>
        <taxon>Ciliophora</taxon>
        <taxon>Intramacronucleata</taxon>
        <taxon>Oligohymenophorea</taxon>
        <taxon>Peniculida</taxon>
        <taxon>Parameciidae</taxon>
        <taxon>Paramecium</taxon>
    </lineage>
</organism>
<dbReference type="AlphaFoldDB" id="A0A8S1TFG3"/>
<dbReference type="GO" id="GO:0030687">
    <property type="term" value="C:preribosome, large subunit precursor"/>
    <property type="evidence" value="ECO:0007669"/>
    <property type="project" value="TreeGrafter"/>
</dbReference>
<dbReference type="GO" id="GO:0005730">
    <property type="term" value="C:nucleolus"/>
    <property type="evidence" value="ECO:0007669"/>
    <property type="project" value="InterPro"/>
</dbReference>
<comment type="caution">
    <text evidence="3">The sequence shown here is derived from an EMBL/GenBank/DDBJ whole genome shotgun (WGS) entry which is preliminary data.</text>
</comment>
<proteinExistence type="predicted"/>
<evidence type="ECO:0000313" key="4">
    <source>
        <dbReference type="Proteomes" id="UP000689195"/>
    </source>
</evidence>
<accession>A0A8S1TFG3</accession>
<keyword evidence="4" id="KW-1185">Reference proteome</keyword>
<evidence type="ECO:0000313" key="3">
    <source>
        <dbReference type="EMBL" id="CAD8149722.1"/>
    </source>
</evidence>
<dbReference type="EMBL" id="CAJJDO010000019">
    <property type="protein sequence ID" value="CAD8149722.1"/>
    <property type="molecule type" value="Genomic_DNA"/>
</dbReference>
<reference evidence="3" key="1">
    <citation type="submission" date="2021-01" db="EMBL/GenBank/DDBJ databases">
        <authorList>
            <consortium name="Genoscope - CEA"/>
            <person name="William W."/>
        </authorList>
    </citation>
    <scope>NUCLEOTIDE SEQUENCE</scope>
</reference>
<evidence type="ECO:0000256" key="2">
    <source>
        <dbReference type="SAM" id="MobiDB-lite"/>
    </source>
</evidence>
<gene>
    <name evidence="3" type="ORF">PPENT_87.1.T0190254</name>
</gene>
<dbReference type="OrthoDB" id="18388at2759"/>
<evidence type="ECO:0000256" key="1">
    <source>
        <dbReference type="SAM" id="Coils"/>
    </source>
</evidence>
<dbReference type="PANTHER" id="PTHR16038:SF4">
    <property type="entry name" value="WD REPEAT-CONTAINING PROTEIN 74"/>
    <property type="match status" value="1"/>
</dbReference>
<dbReference type="Proteomes" id="UP000689195">
    <property type="component" value="Unassembled WGS sequence"/>
</dbReference>
<dbReference type="GO" id="GO:0042273">
    <property type="term" value="P:ribosomal large subunit biogenesis"/>
    <property type="evidence" value="ECO:0007669"/>
    <property type="project" value="InterPro"/>
</dbReference>
<feature type="region of interest" description="Disordered" evidence="2">
    <location>
        <begin position="384"/>
        <end position="404"/>
    </location>
</feature>
<protein>
    <submittedName>
        <fullName evidence="3">Uncharacterized protein</fullName>
    </submittedName>
</protein>
<dbReference type="InterPro" id="IPR037379">
    <property type="entry name" value="WDR74/Nsa1"/>
</dbReference>
<keyword evidence="1" id="KW-0175">Coiled coil</keyword>
<sequence length="431" mass="51214">MQIITGDETGLLKLIDLDKNEVIKKYGEQGKEFKVIQILNLKIADICFFLILREQSLLLLDNELNEITQISIDSSPLKGFCDSNHDIYIIYSNRKINHVKYDQDQNLFLQQETINSNDFLPFTNCKDRYVTSAAISNDQTLLLVTYFGVSPSIFNLKQKKLQWQSRNVKNDELDLQVKMHDYDGLFLDDYSVGVITTHQTLRIYNILQQKSQPVSEHSLKHSKTKIKLIRTHNQKYYMINERGEILIYQKDFKFERMIKGTFGAVRDVAFNKEYIYTVSIDRFLRVYHIENVRIPLSINLSQRLQAINFNCIEYKDIEIEKKEEKIWTIKNGKEAKARFAGMRRHTIKLPYLDKMFENHKLNKLNKEQQKLKQEQQQIEIKQEYDEQDQQDQQHKYNNIQNKKIKKLQQKNKILGLKKQKLLVNKPNRKIK</sequence>